<evidence type="ECO:0000313" key="2">
    <source>
        <dbReference type="Proteomes" id="UP000499080"/>
    </source>
</evidence>
<name>A0A4Y2R946_ARAVE</name>
<accession>A0A4Y2R946</accession>
<reference evidence="1 2" key="1">
    <citation type="journal article" date="2019" name="Sci. Rep.">
        <title>Orb-weaving spider Araneus ventricosus genome elucidates the spidroin gene catalogue.</title>
        <authorList>
            <person name="Kono N."/>
            <person name="Nakamura H."/>
            <person name="Ohtoshi R."/>
            <person name="Moran D.A.P."/>
            <person name="Shinohara A."/>
            <person name="Yoshida Y."/>
            <person name="Fujiwara M."/>
            <person name="Mori M."/>
            <person name="Tomita M."/>
            <person name="Arakawa K."/>
        </authorList>
    </citation>
    <scope>NUCLEOTIDE SEQUENCE [LARGE SCALE GENOMIC DNA]</scope>
</reference>
<sequence length="86" mass="9650">MLCLKSAVVDQAFSRECGVEIWSVKAISHEQKFANPTLNSTVGSTQNLRIEFNLPYDVEVGVEQNTLNPVDFSRQSRPNLVSEPIR</sequence>
<proteinExistence type="predicted"/>
<evidence type="ECO:0000313" key="1">
    <source>
        <dbReference type="EMBL" id="GBN71980.1"/>
    </source>
</evidence>
<dbReference type="EMBL" id="BGPR01016139">
    <property type="protein sequence ID" value="GBN71980.1"/>
    <property type="molecule type" value="Genomic_DNA"/>
</dbReference>
<dbReference type="Proteomes" id="UP000499080">
    <property type="component" value="Unassembled WGS sequence"/>
</dbReference>
<dbReference type="AlphaFoldDB" id="A0A4Y2R946"/>
<gene>
    <name evidence="1" type="ORF">AVEN_4292_1</name>
</gene>
<organism evidence="1 2">
    <name type="scientific">Araneus ventricosus</name>
    <name type="common">Orbweaver spider</name>
    <name type="synonym">Epeira ventricosa</name>
    <dbReference type="NCBI Taxonomy" id="182803"/>
    <lineage>
        <taxon>Eukaryota</taxon>
        <taxon>Metazoa</taxon>
        <taxon>Ecdysozoa</taxon>
        <taxon>Arthropoda</taxon>
        <taxon>Chelicerata</taxon>
        <taxon>Arachnida</taxon>
        <taxon>Araneae</taxon>
        <taxon>Araneomorphae</taxon>
        <taxon>Entelegynae</taxon>
        <taxon>Araneoidea</taxon>
        <taxon>Araneidae</taxon>
        <taxon>Araneus</taxon>
    </lineage>
</organism>
<keyword evidence="2" id="KW-1185">Reference proteome</keyword>
<comment type="caution">
    <text evidence="1">The sequence shown here is derived from an EMBL/GenBank/DDBJ whole genome shotgun (WGS) entry which is preliminary data.</text>
</comment>
<protein>
    <submittedName>
        <fullName evidence="1">Uncharacterized protein</fullName>
    </submittedName>
</protein>